<evidence type="ECO:0000259" key="2">
    <source>
        <dbReference type="Pfam" id="PF03787"/>
    </source>
</evidence>
<comment type="caution">
    <text evidence="3">The sequence shown here is derived from an EMBL/GenBank/DDBJ whole genome shotgun (WGS) entry which is preliminary data.</text>
</comment>
<evidence type="ECO:0000313" key="3">
    <source>
        <dbReference type="EMBL" id="OOP55636.1"/>
    </source>
</evidence>
<dbReference type="Pfam" id="PF03787">
    <property type="entry name" value="RAMPs"/>
    <property type="match status" value="1"/>
</dbReference>
<dbReference type="Proteomes" id="UP000189681">
    <property type="component" value="Unassembled WGS sequence"/>
</dbReference>
<dbReference type="EMBL" id="AYTS01000126">
    <property type="protein sequence ID" value="OOP55636.1"/>
    <property type="molecule type" value="Genomic_DNA"/>
</dbReference>
<dbReference type="STRING" id="1004156.AYP45_13365"/>
<dbReference type="AlphaFoldDB" id="A0A1V4ARB3"/>
<organism evidence="3 4">
    <name type="scientific">Candidatus Brocadia carolinensis</name>
    <dbReference type="NCBI Taxonomy" id="1004156"/>
    <lineage>
        <taxon>Bacteria</taxon>
        <taxon>Pseudomonadati</taxon>
        <taxon>Planctomycetota</taxon>
        <taxon>Candidatus Brocadiia</taxon>
        <taxon>Candidatus Brocadiales</taxon>
        <taxon>Candidatus Brocadiaceae</taxon>
        <taxon>Candidatus Brocadia</taxon>
    </lineage>
</organism>
<dbReference type="NCBIfam" id="TIGR01894">
    <property type="entry name" value="cas_TM1795_cmr1"/>
    <property type="match status" value="1"/>
</dbReference>
<protein>
    <submittedName>
        <fullName evidence="3">Type III-B CRISPR module RAMP protein Cmr1</fullName>
    </submittedName>
</protein>
<accession>A0A1V4ARB3</accession>
<dbReference type="GO" id="GO:0051607">
    <property type="term" value="P:defense response to virus"/>
    <property type="evidence" value="ECO:0007669"/>
    <property type="project" value="UniProtKB-KW"/>
</dbReference>
<proteinExistence type="predicted"/>
<feature type="domain" description="CRISPR type III-associated protein" evidence="2">
    <location>
        <begin position="10"/>
        <end position="173"/>
    </location>
</feature>
<dbReference type="InterPro" id="IPR007522">
    <property type="entry name" value="CRISPR-assoc_prot_TM1795"/>
</dbReference>
<dbReference type="InterPro" id="IPR005537">
    <property type="entry name" value="RAMP_III_fam"/>
</dbReference>
<evidence type="ECO:0000256" key="1">
    <source>
        <dbReference type="ARBA" id="ARBA00023118"/>
    </source>
</evidence>
<gene>
    <name evidence="3" type="ORF">AYP45_13365</name>
</gene>
<reference evidence="3 4" key="1">
    <citation type="journal article" date="2017" name="Water Res.">
        <title>Discovery and metagenomic analysis of an anammox bacterial enrichment related to Candidatus "Brocadia caroliniensis" in a full-scale glycerol-fed nitritation-denitritation separate centrate treatment process.</title>
        <authorList>
            <person name="Park H."/>
            <person name="Brotto A.C."/>
            <person name="van Loosdrecht M.C."/>
            <person name="Chandran K."/>
        </authorList>
    </citation>
    <scope>NUCLEOTIDE SEQUENCE [LARGE SCALE GENOMIC DNA]</scope>
    <source>
        <strain evidence="3">26THWARD</strain>
    </source>
</reference>
<sequence>MAKIDKICFEIETVTPMFLAGADGKTAELRTASLKGLLRYWWRAFQAESDLSKLRDKEAKIFGSIERGGSFSIQMKHESFKSTRNKLPNHPVPVEGKTFTINILEYLAYGTYEYERGKGNVFARDYIPPNTKFSVILNFFNENYKKEILKAFYVFSLFGGVGSRNRNGFGCFEILNKSEVFENIKNAFSVDAPYKTDNLAKLIKKG</sequence>
<keyword evidence="1" id="KW-0051">Antiviral defense</keyword>
<evidence type="ECO:0000313" key="4">
    <source>
        <dbReference type="Proteomes" id="UP000189681"/>
    </source>
</evidence>
<name>A0A1V4ARB3_9BACT</name>